<dbReference type="Gene3D" id="3.90.190.20">
    <property type="entry name" value="Mur ligase, C-terminal domain"/>
    <property type="match status" value="1"/>
</dbReference>
<dbReference type="EC" id="6.3.2.8" evidence="16"/>
<evidence type="ECO:0000256" key="6">
    <source>
        <dbReference type="ARBA" id="ARBA00022676"/>
    </source>
</evidence>
<keyword evidence="14 16" id="KW-0961">Cell wall biogenesis/degradation</keyword>
<evidence type="ECO:0000256" key="13">
    <source>
        <dbReference type="ARBA" id="ARBA00023306"/>
    </source>
</evidence>
<evidence type="ECO:0000256" key="4">
    <source>
        <dbReference type="ARBA" id="ARBA00022598"/>
    </source>
</evidence>
<dbReference type="HAMAP" id="MF_01963">
    <property type="entry name" value="MTAP"/>
    <property type="match status" value="1"/>
</dbReference>
<gene>
    <name evidence="16" type="primary">murC</name>
    <name evidence="22" type="ORF">UU43_C0002G0042</name>
</gene>
<dbReference type="UniPathway" id="UPA00219"/>
<dbReference type="NCBIfam" id="TIGR01694">
    <property type="entry name" value="MTAP"/>
    <property type="match status" value="1"/>
</dbReference>
<dbReference type="Pfam" id="PF01048">
    <property type="entry name" value="PNP_UDP_1"/>
    <property type="match status" value="1"/>
</dbReference>
<dbReference type="GO" id="GO:0009252">
    <property type="term" value="P:peptidoglycan biosynthetic process"/>
    <property type="evidence" value="ECO:0007669"/>
    <property type="project" value="UniProtKB-UniRule"/>
</dbReference>
<dbReference type="SUPFAM" id="SSF53244">
    <property type="entry name" value="MurD-like peptide ligases, peptide-binding domain"/>
    <property type="match status" value="1"/>
</dbReference>
<reference evidence="22 23" key="1">
    <citation type="journal article" date="2015" name="Nature">
        <title>rRNA introns, odd ribosomes, and small enigmatic genomes across a large radiation of phyla.</title>
        <authorList>
            <person name="Brown C.T."/>
            <person name="Hug L.A."/>
            <person name="Thomas B.C."/>
            <person name="Sharon I."/>
            <person name="Castelle C.J."/>
            <person name="Singh A."/>
            <person name="Wilkins M.J."/>
            <person name="Williams K.H."/>
            <person name="Banfield J.F."/>
        </authorList>
    </citation>
    <scope>NUCLEOTIDE SEQUENCE [LARGE SCALE GENOMIC DNA]</scope>
</reference>
<keyword evidence="3 16" id="KW-0963">Cytoplasm</keyword>
<dbReference type="InterPro" id="IPR036615">
    <property type="entry name" value="Mur_ligase_C_dom_sf"/>
</dbReference>
<comment type="function">
    <text evidence="16">Cell wall formation.</text>
</comment>
<feature type="binding site" evidence="17">
    <location>
        <begin position="94"/>
        <end position="95"/>
    </location>
    <ligand>
        <name>phosphate</name>
        <dbReference type="ChEBI" id="CHEBI:43474"/>
    </ligand>
</feature>
<dbReference type="GO" id="GO:0017061">
    <property type="term" value="F:S-methyl-5-thioadenosine phosphorylase activity"/>
    <property type="evidence" value="ECO:0007669"/>
    <property type="project" value="InterPro"/>
</dbReference>
<evidence type="ECO:0000256" key="12">
    <source>
        <dbReference type="ARBA" id="ARBA00022984"/>
    </source>
</evidence>
<keyword evidence="12 16" id="KW-0573">Peptidoglycan synthesis</keyword>
<evidence type="ECO:0000256" key="10">
    <source>
        <dbReference type="ARBA" id="ARBA00022840"/>
    </source>
</evidence>
<dbReference type="GO" id="GO:0051301">
    <property type="term" value="P:cell division"/>
    <property type="evidence" value="ECO:0007669"/>
    <property type="project" value="UniProtKB-KW"/>
</dbReference>
<dbReference type="InterPro" id="IPR005758">
    <property type="entry name" value="UDP-N-AcMur_Ala_ligase_MurC"/>
</dbReference>
<dbReference type="PROSITE" id="PS01240">
    <property type="entry name" value="PNP_MTAP_2"/>
    <property type="match status" value="1"/>
</dbReference>
<evidence type="ECO:0000256" key="2">
    <source>
        <dbReference type="ARBA" id="ARBA00004752"/>
    </source>
</evidence>
<dbReference type="PANTHER" id="PTHR43445">
    <property type="entry name" value="UDP-N-ACETYLMURAMATE--L-ALANINE LIGASE-RELATED"/>
    <property type="match status" value="1"/>
</dbReference>
<evidence type="ECO:0000256" key="9">
    <source>
        <dbReference type="ARBA" id="ARBA00022741"/>
    </source>
</evidence>
<protein>
    <recommendedName>
        <fullName evidence="16 17">Multifunctional fusion protein</fullName>
    </recommendedName>
    <domain>
        <recommendedName>
            <fullName evidence="16">UDP-N-acetylmuramate--L-alanine ligase</fullName>
            <ecNumber evidence="16">6.3.2.8</ecNumber>
        </recommendedName>
        <alternativeName>
            <fullName evidence="16">UDP-N-acetylmuramoyl-L-alanine synthetase</fullName>
        </alternativeName>
    </domain>
    <domain>
        <recommendedName>
            <fullName evidence="17">Purine nucleoside phosphorylase</fullName>
            <shortName evidence="17">PNP</shortName>
            <ecNumber evidence="17">2.4.2.1</ecNumber>
        </recommendedName>
    </domain>
</protein>
<feature type="site" description="Important for substrate specificity" evidence="17">
    <location>
        <position position="228"/>
    </location>
</feature>
<feature type="binding site" evidence="17">
    <location>
        <begin position="215"/>
        <end position="217"/>
    </location>
    <ligand>
        <name>substrate</name>
    </ligand>
</feature>
<dbReference type="InterPro" id="IPR000845">
    <property type="entry name" value="Nucleoside_phosphorylase_d"/>
</dbReference>
<dbReference type="GO" id="GO:0071555">
    <property type="term" value="P:cell wall organization"/>
    <property type="evidence" value="ECO:0007669"/>
    <property type="project" value="UniProtKB-KW"/>
</dbReference>
<dbReference type="GO" id="GO:0008360">
    <property type="term" value="P:regulation of cell shape"/>
    <property type="evidence" value="ECO:0007669"/>
    <property type="project" value="UniProtKB-KW"/>
</dbReference>
<dbReference type="GO" id="GO:0005737">
    <property type="term" value="C:cytoplasm"/>
    <property type="evidence" value="ECO:0007669"/>
    <property type="project" value="UniProtKB-SubCell"/>
</dbReference>
<dbReference type="GO" id="GO:0006166">
    <property type="term" value="P:purine ribonucleoside salvage"/>
    <property type="evidence" value="ECO:0007669"/>
    <property type="project" value="UniProtKB-UniRule"/>
</dbReference>
<proteinExistence type="inferred from homology"/>
<dbReference type="PATRIC" id="fig|1618635.3.peg.202"/>
<evidence type="ECO:0000259" key="18">
    <source>
        <dbReference type="Pfam" id="PF01048"/>
    </source>
</evidence>
<comment type="similarity">
    <text evidence="17">Belongs to the PNP/MTAP phosphorylase family. MTAP subfamily.</text>
</comment>
<feature type="binding site" evidence="17">
    <location>
        <begin position="61"/>
        <end position="62"/>
    </location>
    <ligand>
        <name>phosphate</name>
        <dbReference type="ChEBI" id="CHEBI:43474"/>
    </ligand>
</feature>
<evidence type="ECO:0000259" key="20">
    <source>
        <dbReference type="Pfam" id="PF02875"/>
    </source>
</evidence>
<keyword evidence="11 16" id="KW-0133">Cell shape</keyword>
<dbReference type="HAMAP" id="MF_00046">
    <property type="entry name" value="MurC"/>
    <property type="match status" value="1"/>
</dbReference>
<dbReference type="Proteomes" id="UP000034190">
    <property type="component" value="Unassembled WGS sequence"/>
</dbReference>
<feature type="domain" description="Mur ligase central" evidence="21">
    <location>
        <begin position="400"/>
        <end position="591"/>
    </location>
</feature>
<comment type="catalytic activity">
    <reaction evidence="15 16">
        <text>UDP-N-acetyl-alpha-D-muramate + L-alanine + ATP = UDP-N-acetyl-alpha-D-muramoyl-L-alanine + ADP + phosphate + H(+)</text>
        <dbReference type="Rhea" id="RHEA:23372"/>
        <dbReference type="ChEBI" id="CHEBI:15378"/>
        <dbReference type="ChEBI" id="CHEBI:30616"/>
        <dbReference type="ChEBI" id="CHEBI:43474"/>
        <dbReference type="ChEBI" id="CHEBI:57972"/>
        <dbReference type="ChEBI" id="CHEBI:70757"/>
        <dbReference type="ChEBI" id="CHEBI:83898"/>
        <dbReference type="ChEBI" id="CHEBI:456216"/>
        <dbReference type="EC" id="6.3.2.8"/>
    </reaction>
</comment>
<feature type="binding site" evidence="17">
    <location>
        <position position="19"/>
    </location>
    <ligand>
        <name>phosphate</name>
        <dbReference type="ChEBI" id="CHEBI:43474"/>
    </ligand>
</feature>
<dbReference type="InterPro" id="IPR036565">
    <property type="entry name" value="Mur-like_cat_sf"/>
</dbReference>
<feature type="domain" description="Mur ligase N-terminal catalytic" evidence="19">
    <location>
        <begin position="294"/>
        <end position="396"/>
    </location>
</feature>
<dbReference type="InterPro" id="IPR000713">
    <property type="entry name" value="Mur_ligase_N"/>
</dbReference>
<comment type="caution">
    <text evidence="22">The sequence shown here is derived from an EMBL/GenBank/DDBJ whole genome shotgun (WGS) entry which is preliminary data.</text>
</comment>
<dbReference type="Pfam" id="PF01225">
    <property type="entry name" value="Mur_ligase"/>
    <property type="match status" value="1"/>
</dbReference>
<feature type="binding site" evidence="16">
    <location>
        <begin position="402"/>
        <end position="408"/>
    </location>
    <ligand>
        <name>ATP</name>
        <dbReference type="ChEBI" id="CHEBI:30616"/>
    </ligand>
</feature>
<comment type="miscellaneous">
    <text evidence="17">Although this enzyme belongs to the family of MTA phosphorylases based on sequence homology, it lacks several conserved amino acids in the substrate binding pocket that confer specificity towards MTA.</text>
</comment>
<dbReference type="AlphaFoldDB" id="A0A0G0USN4"/>
<accession>A0A0G0USN4</accession>
<evidence type="ECO:0000256" key="15">
    <source>
        <dbReference type="ARBA" id="ARBA00047833"/>
    </source>
</evidence>
<dbReference type="CDD" id="cd09010">
    <property type="entry name" value="MTAP_SsMTAPII_like_MTIP"/>
    <property type="match status" value="1"/>
</dbReference>
<feature type="binding site" evidence="17">
    <location>
        <position position="191"/>
    </location>
    <ligand>
        <name>substrate</name>
    </ligand>
</feature>
<evidence type="ECO:0000256" key="1">
    <source>
        <dbReference type="ARBA" id="ARBA00004496"/>
    </source>
</evidence>
<keyword evidence="13 16" id="KW-0131">Cell cycle</keyword>
<dbReference type="UniPathway" id="UPA00606"/>
<comment type="subcellular location">
    <subcellularLocation>
        <location evidence="1 16">Cytoplasm</location>
    </subcellularLocation>
</comment>
<evidence type="ECO:0000256" key="8">
    <source>
        <dbReference type="ARBA" id="ARBA00022726"/>
    </source>
</evidence>
<sequence>MNNNLINMNKIKIAIIGGSGLDDPGILKNAKKVNLATPFGATAAPLICGQIDGVDMVVLARHGINHTFMPTKVPYRANIWALKEIGCTHIIATTACGSLQEKIKPRDLIFLDQFIDFTKHRNLTFFEDKVVHTAMADPFCPDLREILIKTAEELKFAHHKQGTIITIEGPRFSTRAESRFFKQMGADVINMSTVPEVILAREVGICYGSVAMATDYDAWRKDEKAVTWGMVMQVMKDNTNNVVKLLLNIIPKIALELADEECENCGYIRSEKITNCKPPPNRFYIYMDLNKIKKIYLIGIKGVGMTMLAQYLVGQNIDVSGSDGPEKYMTDAVLKKCGIKIIEKFDAKNIPHDADLIIYSTAYNAETNVEVAVALAGKIKIMTYAQALGETFNQKYGIAVVGSHGKTTTTAWLGYVMKMSGLGPSVMAGAPVPQFDGCSISGQADYLVIEADEYQNKLQYYQPKAVLLNNIDYDHPDFFPTATDYENTYIEFIKKIPAKGFLVANFDDSLIRKIAQVNCRGKVITYAIDETADYVAFDLKANNGKQYFKVKLEVEDELDEEETRVEELGGFSIQLAGRHNILNALAVIATAIELNIELFKIRKYLAEFTGTARRMQALGEFRGATVIDDYAHHPTEIKATVSAVRQKYGSRKLMVAFQPHTFSRTKALFNDFVKSFAQVDELIILDIYGSAREKPGGAHSRDLAEKIRIRNQESLRRQGFGGQAGIRQTVKYISTLAECERYLRDRVERNDVVVLMGAGDIFRVGENLVKG</sequence>
<comment type="catalytic activity">
    <reaction evidence="17">
        <text>a purine D-ribonucleoside + phosphate = a purine nucleobase + alpha-D-ribose 1-phosphate</text>
        <dbReference type="Rhea" id="RHEA:19805"/>
        <dbReference type="ChEBI" id="CHEBI:26386"/>
        <dbReference type="ChEBI" id="CHEBI:43474"/>
        <dbReference type="ChEBI" id="CHEBI:57720"/>
        <dbReference type="ChEBI" id="CHEBI:142355"/>
        <dbReference type="EC" id="2.4.2.1"/>
    </reaction>
</comment>
<keyword evidence="4 16" id="KW-0436">Ligase</keyword>
<evidence type="ECO:0000313" key="22">
    <source>
        <dbReference type="EMBL" id="KKR91733.1"/>
    </source>
</evidence>
<feature type="site" description="Important for substrate specificity" evidence="17">
    <location>
        <position position="173"/>
    </location>
</feature>
<dbReference type="InterPro" id="IPR035994">
    <property type="entry name" value="Nucleoside_phosphorylase_sf"/>
</dbReference>
<dbReference type="Pfam" id="PF02875">
    <property type="entry name" value="Mur_ligase_C"/>
    <property type="match status" value="1"/>
</dbReference>
<dbReference type="InterPro" id="IPR018099">
    <property type="entry name" value="Purine_phosphorylase-2_CS"/>
</dbReference>
<keyword evidence="5 16" id="KW-0132">Cell division</keyword>
<dbReference type="GO" id="GO:0008763">
    <property type="term" value="F:UDP-N-acetylmuramate-L-alanine ligase activity"/>
    <property type="evidence" value="ECO:0007669"/>
    <property type="project" value="UniProtKB-UniRule"/>
</dbReference>
<comment type="function">
    <text evidence="17">Purine nucleoside phosphorylase involved in purine salvage.</text>
</comment>
<keyword evidence="6 17" id="KW-0328">Glycosyltransferase</keyword>
<comment type="pathway">
    <text evidence="17">Purine metabolism; purine nucleoside salvage.</text>
</comment>
<dbReference type="Gene3D" id="3.40.50.1580">
    <property type="entry name" value="Nucleoside phosphorylase domain"/>
    <property type="match status" value="1"/>
</dbReference>
<keyword evidence="7 17" id="KW-0808">Transferase</keyword>
<evidence type="ECO:0000256" key="16">
    <source>
        <dbReference type="HAMAP-Rule" id="MF_00046"/>
    </source>
</evidence>
<dbReference type="InterPro" id="IPR004101">
    <property type="entry name" value="Mur_ligase_C"/>
</dbReference>
<dbReference type="InterPro" id="IPR050061">
    <property type="entry name" value="MurCDEF_pg_biosynth"/>
</dbReference>
<comment type="pathway">
    <text evidence="2 16">Cell wall biogenesis; peptidoglycan biosynthesis.</text>
</comment>
<dbReference type="Pfam" id="PF08245">
    <property type="entry name" value="Mur_ligase_M"/>
    <property type="match status" value="1"/>
</dbReference>
<keyword evidence="8 17" id="KW-0660">Purine salvage</keyword>
<dbReference type="Gene3D" id="3.40.50.720">
    <property type="entry name" value="NAD(P)-binding Rossmann-like Domain"/>
    <property type="match status" value="1"/>
</dbReference>
<dbReference type="FunFam" id="3.40.50.1580:FF:000012">
    <property type="entry name" value="Probable 6-oxopurine nucleoside phosphorylase"/>
    <property type="match status" value="1"/>
</dbReference>
<evidence type="ECO:0000259" key="21">
    <source>
        <dbReference type="Pfam" id="PF08245"/>
    </source>
</evidence>
<feature type="domain" description="Nucleoside phosphorylase" evidence="18">
    <location>
        <begin position="12"/>
        <end position="250"/>
    </location>
</feature>
<dbReference type="SUPFAM" id="SSF53167">
    <property type="entry name" value="Purine and uridine phosphorylases"/>
    <property type="match status" value="1"/>
</dbReference>
<dbReference type="EC" id="2.4.2.1" evidence="17"/>
<dbReference type="InterPro" id="IPR010044">
    <property type="entry name" value="MTAP"/>
</dbReference>
<evidence type="ECO:0000313" key="23">
    <source>
        <dbReference type="Proteomes" id="UP000034190"/>
    </source>
</evidence>
<evidence type="ECO:0000256" key="5">
    <source>
        <dbReference type="ARBA" id="ARBA00022618"/>
    </source>
</evidence>
<comment type="similarity">
    <text evidence="16">Belongs to the MurCDEF family.</text>
</comment>
<evidence type="ECO:0000256" key="14">
    <source>
        <dbReference type="ARBA" id="ARBA00023316"/>
    </source>
</evidence>
<dbReference type="PANTHER" id="PTHR43445:SF3">
    <property type="entry name" value="UDP-N-ACETYLMURAMATE--L-ALANINE LIGASE"/>
    <property type="match status" value="1"/>
</dbReference>
<organism evidence="22 23">
    <name type="scientific">Candidatus Falkowbacteria bacterium GW2011_GWA2_41_14</name>
    <dbReference type="NCBI Taxonomy" id="1618635"/>
    <lineage>
        <taxon>Bacteria</taxon>
        <taxon>Candidatus Falkowiibacteriota</taxon>
    </lineage>
</organism>
<dbReference type="InterPro" id="IPR013221">
    <property type="entry name" value="Mur_ligase_cen"/>
</dbReference>
<evidence type="ECO:0000256" key="17">
    <source>
        <dbReference type="HAMAP-Rule" id="MF_01963"/>
    </source>
</evidence>
<evidence type="ECO:0000256" key="3">
    <source>
        <dbReference type="ARBA" id="ARBA00022490"/>
    </source>
</evidence>
<evidence type="ECO:0000256" key="7">
    <source>
        <dbReference type="ARBA" id="ARBA00022679"/>
    </source>
</evidence>
<keyword evidence="9 16" id="KW-0547">Nucleotide-binding</keyword>
<name>A0A0G0USN4_9BACT</name>
<evidence type="ECO:0000256" key="11">
    <source>
        <dbReference type="ARBA" id="ARBA00022960"/>
    </source>
</evidence>
<evidence type="ECO:0000259" key="19">
    <source>
        <dbReference type="Pfam" id="PF01225"/>
    </source>
</evidence>
<feature type="domain" description="Mur ligase C-terminal" evidence="20">
    <location>
        <begin position="613"/>
        <end position="759"/>
    </location>
</feature>
<dbReference type="SUPFAM" id="SSF53623">
    <property type="entry name" value="MurD-like peptide ligases, catalytic domain"/>
    <property type="match status" value="1"/>
</dbReference>
<dbReference type="EMBL" id="LCAP01000002">
    <property type="protein sequence ID" value="KKR91733.1"/>
    <property type="molecule type" value="Genomic_DNA"/>
</dbReference>
<keyword evidence="10 16" id="KW-0067">ATP-binding</keyword>
<comment type="subunit">
    <text evidence="17">Homohexamer. Dimer of a homotrimer.</text>
</comment>
<dbReference type="SUPFAM" id="SSF51984">
    <property type="entry name" value="MurCD N-terminal domain"/>
    <property type="match status" value="1"/>
</dbReference>
<feature type="binding site" evidence="17">
    <location>
        <position position="192"/>
    </location>
    <ligand>
        <name>phosphate</name>
        <dbReference type="ChEBI" id="CHEBI:43474"/>
    </ligand>
</feature>
<dbReference type="Gene3D" id="3.40.1190.10">
    <property type="entry name" value="Mur-like, catalytic domain"/>
    <property type="match status" value="1"/>
</dbReference>
<dbReference type="NCBIfam" id="TIGR01082">
    <property type="entry name" value="murC"/>
    <property type="match status" value="1"/>
</dbReference>
<dbReference type="GO" id="GO:0005524">
    <property type="term" value="F:ATP binding"/>
    <property type="evidence" value="ECO:0007669"/>
    <property type="project" value="UniProtKB-UniRule"/>
</dbReference>